<evidence type="ECO:0000259" key="9">
    <source>
        <dbReference type="PROSITE" id="PS50157"/>
    </source>
</evidence>
<feature type="domain" description="C2H2-type" evidence="9">
    <location>
        <begin position="274"/>
        <end position="301"/>
    </location>
</feature>
<evidence type="ECO:0000256" key="6">
    <source>
        <dbReference type="ARBA" id="ARBA00023242"/>
    </source>
</evidence>
<accession>A0A4U1EHP4</accession>
<feature type="domain" description="C2H2-type" evidence="9">
    <location>
        <begin position="376"/>
        <end position="403"/>
    </location>
</feature>
<dbReference type="PROSITE" id="PS50157">
    <property type="entry name" value="ZINC_FINGER_C2H2_2"/>
    <property type="match status" value="6"/>
</dbReference>
<dbReference type="InterPro" id="IPR036236">
    <property type="entry name" value="Znf_C2H2_sf"/>
</dbReference>
<dbReference type="FunFam" id="3.30.160.60:FF:000688">
    <property type="entry name" value="zinc finger protein 197 isoform X1"/>
    <property type="match status" value="1"/>
</dbReference>
<dbReference type="GO" id="GO:0008270">
    <property type="term" value="F:zinc ion binding"/>
    <property type="evidence" value="ECO:0007669"/>
    <property type="project" value="UniProtKB-KW"/>
</dbReference>
<dbReference type="FunFam" id="3.30.160.60:FF:002380">
    <property type="entry name" value="Zinc finger protein 662"/>
    <property type="match status" value="1"/>
</dbReference>
<evidence type="ECO:0000256" key="4">
    <source>
        <dbReference type="ARBA" id="ARBA00022771"/>
    </source>
</evidence>
<evidence type="ECO:0000256" key="1">
    <source>
        <dbReference type="ARBA" id="ARBA00006991"/>
    </source>
</evidence>
<dbReference type="AlphaFoldDB" id="A0A4U1EHP4"/>
<dbReference type="EMBL" id="RWIC01001438">
    <property type="protein sequence ID" value="TKC35791.1"/>
    <property type="molecule type" value="Genomic_DNA"/>
</dbReference>
<evidence type="ECO:0000256" key="3">
    <source>
        <dbReference type="ARBA" id="ARBA00022737"/>
    </source>
</evidence>
<evidence type="ECO:0000256" key="2">
    <source>
        <dbReference type="ARBA" id="ARBA00022723"/>
    </source>
</evidence>
<evidence type="ECO:0000256" key="8">
    <source>
        <dbReference type="SAM" id="MobiDB-lite"/>
    </source>
</evidence>
<comment type="similarity">
    <text evidence="1">Belongs to the krueppel C2H2-type zinc-finger protein family.</text>
</comment>
<evidence type="ECO:0000313" key="10">
    <source>
        <dbReference type="EMBL" id="TKC35791.1"/>
    </source>
</evidence>
<evidence type="ECO:0000256" key="7">
    <source>
        <dbReference type="PROSITE-ProRule" id="PRU00042"/>
    </source>
</evidence>
<keyword evidence="4 7" id="KW-0863">Zinc-finger</keyword>
<protein>
    <recommendedName>
        <fullName evidence="9">C2H2-type domain-containing protein</fullName>
    </recommendedName>
</protein>
<feature type="non-terminal residue" evidence="10">
    <location>
        <position position="1"/>
    </location>
</feature>
<keyword evidence="2" id="KW-0479">Metal-binding</keyword>
<dbReference type="Proteomes" id="UP000308365">
    <property type="component" value="Unassembled WGS sequence"/>
</dbReference>
<dbReference type="PANTHER" id="PTHR24377">
    <property type="entry name" value="IP01015P-RELATED"/>
    <property type="match status" value="1"/>
</dbReference>
<feature type="domain" description="C2H2-type" evidence="9">
    <location>
        <begin position="309"/>
        <end position="336"/>
    </location>
</feature>
<feature type="domain" description="C2H2-type" evidence="9">
    <location>
        <begin position="337"/>
        <end position="375"/>
    </location>
</feature>
<dbReference type="SMART" id="SM00355">
    <property type="entry name" value="ZnF_C2H2"/>
    <property type="match status" value="5"/>
</dbReference>
<keyword evidence="5" id="KW-0862">Zinc</keyword>
<dbReference type="Pfam" id="PF13465">
    <property type="entry name" value="zf-H2C2_2"/>
    <property type="match status" value="1"/>
</dbReference>
<dbReference type="Pfam" id="PF00096">
    <property type="entry name" value="zf-C2H2"/>
    <property type="match status" value="2"/>
</dbReference>
<dbReference type="InterPro" id="IPR050826">
    <property type="entry name" value="Krueppel_C2H2_ZnFinger"/>
</dbReference>
<name>A0A4U1EHP4_MONMO</name>
<evidence type="ECO:0000256" key="5">
    <source>
        <dbReference type="ARBA" id="ARBA00022833"/>
    </source>
</evidence>
<feature type="region of interest" description="Disordered" evidence="8">
    <location>
        <begin position="95"/>
        <end position="133"/>
    </location>
</feature>
<evidence type="ECO:0000313" key="11">
    <source>
        <dbReference type="Proteomes" id="UP000308365"/>
    </source>
</evidence>
<reference evidence="11" key="1">
    <citation type="journal article" date="2019" name="IScience">
        <title>Narwhal Genome Reveals Long-Term Low Genetic Diversity despite Current Large Abundance Size.</title>
        <authorList>
            <person name="Westbury M.V."/>
            <person name="Petersen B."/>
            <person name="Garde E."/>
            <person name="Heide-Jorgensen M.P."/>
            <person name="Lorenzen E.D."/>
        </authorList>
    </citation>
    <scope>NUCLEOTIDE SEQUENCE [LARGE SCALE GENOMIC DNA]</scope>
</reference>
<dbReference type="InterPro" id="IPR013087">
    <property type="entry name" value="Znf_C2H2_type"/>
</dbReference>
<feature type="domain" description="C2H2-type" evidence="9">
    <location>
        <begin position="432"/>
        <end position="459"/>
    </location>
</feature>
<keyword evidence="3" id="KW-0677">Repeat</keyword>
<dbReference type="FunFam" id="3.30.160.60:FF:002343">
    <property type="entry name" value="Zinc finger protein 33A"/>
    <property type="match status" value="1"/>
</dbReference>
<dbReference type="Gene3D" id="3.30.160.60">
    <property type="entry name" value="Classic Zinc Finger"/>
    <property type="match status" value="6"/>
</dbReference>
<feature type="domain" description="C2H2-type" evidence="9">
    <location>
        <begin position="404"/>
        <end position="431"/>
    </location>
</feature>
<comment type="caution">
    <text evidence="10">The sequence shown here is derived from an EMBL/GenBank/DDBJ whole genome shotgun (WGS) entry which is preliminary data.</text>
</comment>
<keyword evidence="6" id="KW-0539">Nucleus</keyword>
<dbReference type="FunFam" id="3.30.160.60:FF:002434">
    <property type="entry name" value="Zinc finger protein 1168"/>
    <property type="match status" value="1"/>
</dbReference>
<sequence>AHMRGGEEAVRLPVNRGTAQSGWPGGTGRGRVDPTSPRLAAAGEAHVQMHKHEPILGQRCPSTERCVRRRMARISTTGFTELVLFEVGLEKNMSLQEQEEGSGSSGRGWNEAPWSLAPQGALDGEGPRGISSGYPFLKPAGVSHLEQVEEPLKPKLQGEGPSLICTESVSKSEKEGFILKEDTFEEAQDHMVLSGGPQCCGSQEFWFGKTCEEEKSRLMRWPAYPNRESVENTTCDIIEVIVKDEMTSVEEHLKDADVYTRLVPQKSLHEQVFYICEECGKCFVQNEDFDQHQRIHIGKKRTHTGVKPYVCQECAKAFIWKSNLIGHQRIHTGEKPFECKECGKGFCQNTSRAHNISESTPGRNHIHRIHTGEKVYECKDCGKGFMWKLDLAQHQWVHTGEKPHECIDCGKSFICKAHLTRHQRIHTGERPYKCNDCGKAFSQNSVLIMHQRHHAREKPYNCQTSHFLEH</sequence>
<organism evidence="10 11">
    <name type="scientific">Monodon monoceros</name>
    <name type="common">Narwhal</name>
    <name type="synonym">Ceratodon monodon</name>
    <dbReference type="NCBI Taxonomy" id="40151"/>
    <lineage>
        <taxon>Eukaryota</taxon>
        <taxon>Metazoa</taxon>
        <taxon>Chordata</taxon>
        <taxon>Craniata</taxon>
        <taxon>Vertebrata</taxon>
        <taxon>Euteleostomi</taxon>
        <taxon>Mammalia</taxon>
        <taxon>Eutheria</taxon>
        <taxon>Laurasiatheria</taxon>
        <taxon>Artiodactyla</taxon>
        <taxon>Whippomorpha</taxon>
        <taxon>Cetacea</taxon>
        <taxon>Odontoceti</taxon>
        <taxon>Monodontidae</taxon>
        <taxon>Monodon</taxon>
    </lineage>
</organism>
<dbReference type="FunFam" id="3.30.160.60:FF:000624">
    <property type="entry name" value="zinc finger protein 697"/>
    <property type="match status" value="1"/>
</dbReference>
<proteinExistence type="inferred from homology"/>
<dbReference type="PROSITE" id="PS00028">
    <property type="entry name" value="ZINC_FINGER_C2H2_1"/>
    <property type="match status" value="5"/>
</dbReference>
<gene>
    <name evidence="10" type="ORF">EI555_008393</name>
</gene>
<dbReference type="SUPFAM" id="SSF57667">
    <property type="entry name" value="beta-beta-alpha zinc fingers"/>
    <property type="match status" value="4"/>
</dbReference>